<dbReference type="GO" id="GO:0000160">
    <property type="term" value="P:phosphorelay signal transduction system"/>
    <property type="evidence" value="ECO:0007669"/>
    <property type="project" value="InterPro"/>
</dbReference>
<dbReference type="InterPro" id="IPR001789">
    <property type="entry name" value="Sig_transdc_resp-reg_receiver"/>
</dbReference>
<dbReference type="SMART" id="SM00448">
    <property type="entry name" value="REC"/>
    <property type="match status" value="1"/>
</dbReference>
<feature type="domain" description="Response regulatory" evidence="3">
    <location>
        <begin position="6"/>
        <end position="122"/>
    </location>
</feature>
<evidence type="ECO:0000259" key="3">
    <source>
        <dbReference type="PROSITE" id="PS50110"/>
    </source>
</evidence>
<evidence type="ECO:0000256" key="1">
    <source>
        <dbReference type="ARBA" id="ARBA00022553"/>
    </source>
</evidence>
<evidence type="ECO:0000313" key="4">
    <source>
        <dbReference type="EMBL" id="MBG9376767.1"/>
    </source>
</evidence>
<dbReference type="InterPro" id="IPR058245">
    <property type="entry name" value="NreC/VraR/RcsB-like_REC"/>
</dbReference>
<reference evidence="4" key="1">
    <citation type="submission" date="2020-11" db="EMBL/GenBank/DDBJ databases">
        <title>Bacterial whole genome sequence for Panacibacter sp. DH6.</title>
        <authorList>
            <person name="Le V."/>
            <person name="Ko S."/>
            <person name="Ahn C.-Y."/>
            <person name="Oh H.-M."/>
        </authorList>
    </citation>
    <scope>NUCLEOTIDE SEQUENCE</scope>
    <source>
        <strain evidence="4">DH6</strain>
    </source>
</reference>
<evidence type="ECO:0000256" key="2">
    <source>
        <dbReference type="PROSITE-ProRule" id="PRU00169"/>
    </source>
</evidence>
<dbReference type="PANTHER" id="PTHR44591">
    <property type="entry name" value="STRESS RESPONSE REGULATOR PROTEIN 1"/>
    <property type="match status" value="1"/>
</dbReference>
<dbReference type="Gene3D" id="3.40.50.2300">
    <property type="match status" value="1"/>
</dbReference>
<sequence length="129" mass="14613">MFKNLKILIIEDSILLIERFLMVIEETGIVKGAEYALNYHEAQLSFSKITPDILVLDINLPDVNGIEMLKIFRKNYPSLKIIISSIHTDDYYRVVCRNLGADYFVSKTDAFEALPSIIYEIAAAEAVPA</sequence>
<dbReference type="PROSITE" id="PS50110">
    <property type="entry name" value="RESPONSE_REGULATORY"/>
    <property type="match status" value="1"/>
</dbReference>
<dbReference type="Proteomes" id="UP000628448">
    <property type="component" value="Unassembled WGS sequence"/>
</dbReference>
<evidence type="ECO:0000313" key="5">
    <source>
        <dbReference type="Proteomes" id="UP000628448"/>
    </source>
</evidence>
<dbReference type="InterPro" id="IPR011006">
    <property type="entry name" value="CheY-like_superfamily"/>
</dbReference>
<dbReference type="RefSeq" id="WP_196990763.1">
    <property type="nucleotide sequence ID" value="NZ_JADWYR010000001.1"/>
</dbReference>
<proteinExistence type="predicted"/>
<name>A0A931GYM4_9BACT</name>
<accession>A0A931GYM4</accession>
<organism evidence="4 5">
    <name type="scientific">Panacibacter microcysteis</name>
    <dbReference type="NCBI Taxonomy" id="2793269"/>
    <lineage>
        <taxon>Bacteria</taxon>
        <taxon>Pseudomonadati</taxon>
        <taxon>Bacteroidota</taxon>
        <taxon>Chitinophagia</taxon>
        <taxon>Chitinophagales</taxon>
        <taxon>Chitinophagaceae</taxon>
        <taxon>Panacibacter</taxon>
    </lineage>
</organism>
<dbReference type="AlphaFoldDB" id="A0A931GYM4"/>
<gene>
    <name evidence="4" type="ORF">I5907_11000</name>
</gene>
<dbReference type="CDD" id="cd17535">
    <property type="entry name" value="REC_NarL-like"/>
    <property type="match status" value="1"/>
</dbReference>
<dbReference type="PANTHER" id="PTHR44591:SF3">
    <property type="entry name" value="RESPONSE REGULATORY DOMAIN-CONTAINING PROTEIN"/>
    <property type="match status" value="1"/>
</dbReference>
<keyword evidence="5" id="KW-1185">Reference proteome</keyword>
<dbReference type="Pfam" id="PF00072">
    <property type="entry name" value="Response_reg"/>
    <property type="match status" value="1"/>
</dbReference>
<feature type="modified residue" description="4-aspartylphosphate" evidence="2">
    <location>
        <position position="57"/>
    </location>
</feature>
<comment type="caution">
    <text evidence="4">The sequence shown here is derived from an EMBL/GenBank/DDBJ whole genome shotgun (WGS) entry which is preliminary data.</text>
</comment>
<keyword evidence="1 2" id="KW-0597">Phosphoprotein</keyword>
<dbReference type="SUPFAM" id="SSF52172">
    <property type="entry name" value="CheY-like"/>
    <property type="match status" value="1"/>
</dbReference>
<dbReference type="EMBL" id="JADWYR010000001">
    <property type="protein sequence ID" value="MBG9376767.1"/>
    <property type="molecule type" value="Genomic_DNA"/>
</dbReference>
<dbReference type="InterPro" id="IPR050595">
    <property type="entry name" value="Bact_response_regulator"/>
</dbReference>
<protein>
    <submittedName>
        <fullName evidence="4">Response regulator</fullName>
    </submittedName>
</protein>